<dbReference type="KEGG" id="dia:Dtpsy_1568"/>
<organism evidence="1 2">
    <name type="scientific">Acidovorax ebreus (strain TPSY)</name>
    <name type="common">Diaphorobacter sp. (strain TPSY)</name>
    <dbReference type="NCBI Taxonomy" id="535289"/>
    <lineage>
        <taxon>Bacteria</taxon>
        <taxon>Pseudomonadati</taxon>
        <taxon>Pseudomonadota</taxon>
        <taxon>Betaproteobacteria</taxon>
        <taxon>Burkholderiales</taxon>
        <taxon>Comamonadaceae</taxon>
        <taxon>Diaphorobacter</taxon>
    </lineage>
</organism>
<evidence type="ECO:0000313" key="2">
    <source>
        <dbReference type="Proteomes" id="UP000000450"/>
    </source>
</evidence>
<proteinExistence type="predicted"/>
<dbReference type="AlphaFoldDB" id="A0A9J9UB06"/>
<dbReference type="Proteomes" id="UP000000450">
    <property type="component" value="Chromosome"/>
</dbReference>
<reference evidence="1 2" key="1">
    <citation type="journal article" date="2010" name="J. Bacteriol.">
        <title>Completed genome sequence of the anaerobic iron-oxidizing bacterium Acidovorax ebreus strain TPSY.</title>
        <authorList>
            <person name="Byrne-Bailey K.G."/>
            <person name="Weber K.A."/>
            <person name="Chair A.H."/>
            <person name="Bose S."/>
            <person name="Knox T."/>
            <person name="Spanbauer T.L."/>
            <person name="Chertkov O."/>
            <person name="Coates J.D."/>
        </authorList>
    </citation>
    <scope>NUCLEOTIDE SEQUENCE [LARGE SCALE GENOMIC DNA]</scope>
    <source>
        <strain evidence="1 2">TPSY</strain>
    </source>
</reference>
<dbReference type="EMBL" id="CP001392">
    <property type="protein sequence ID" value="ACM33028.1"/>
    <property type="molecule type" value="Genomic_DNA"/>
</dbReference>
<name>A0A9J9UB06_ACIET</name>
<protein>
    <submittedName>
        <fullName evidence="1">Uncharacterized protein</fullName>
    </submittedName>
</protein>
<keyword evidence="2" id="KW-1185">Reference proteome</keyword>
<gene>
    <name evidence="1" type="ordered locus">Dtpsy_1568</name>
</gene>
<dbReference type="RefSeq" id="WP_015913134.1">
    <property type="nucleotide sequence ID" value="NC_011992.1"/>
</dbReference>
<accession>A0A9J9UB06</accession>
<evidence type="ECO:0000313" key="1">
    <source>
        <dbReference type="EMBL" id="ACM33028.1"/>
    </source>
</evidence>
<sequence>MSKKHVITFRLDGDEMTEIERICKTLRLSKTDYLRAVALGGQAPIGLPVATPAPPMDESRLVALEAGQRDMQMALNDSASAFTLLLTNLNEFLRIPTFREYRARDLAGNSIKRDGEAEEVYLLRLAHRYFIQYQVWPDPEDKTKFGPAPGADLAKFPRIKPAG</sequence>